<evidence type="ECO:0000313" key="2">
    <source>
        <dbReference type="Proteomes" id="UP001449225"/>
    </source>
</evidence>
<sequence length="230" mass="26527">MWLKKYQKIILLSHMRSRSSVLSHILGSHAEVAGYYEQHQRHADSFFEIKVKANLLLDNNLSSQHRYLYDKVLHERFDPKSLKGYKVIVLIRKPSSALKSIMSMGDITKSLWRNDPYRAFAYYCQRLQNIIDIVEKNNMDVCFVEADDLVEKTDDVLNGLSVFLELDSPLTSNYKSFGKTGEAIYGDPSDNIKSGTIVKTENHTKVMIPDELLAIAQHYYDRCQKLCAKK</sequence>
<dbReference type="SUPFAM" id="SSF52540">
    <property type="entry name" value="P-loop containing nucleoside triphosphate hydrolases"/>
    <property type="match status" value="1"/>
</dbReference>
<dbReference type="EMBL" id="JBBMRA010000001">
    <property type="protein sequence ID" value="MEM5534931.1"/>
    <property type="molecule type" value="Genomic_DNA"/>
</dbReference>
<accession>A0ABU9TNG2</accession>
<dbReference type="Proteomes" id="UP001449225">
    <property type="component" value="Unassembled WGS sequence"/>
</dbReference>
<name>A0ABU9TNG2_9GAMM</name>
<keyword evidence="2" id="KW-1185">Reference proteome</keyword>
<dbReference type="InterPro" id="IPR027417">
    <property type="entry name" value="P-loop_NTPase"/>
</dbReference>
<comment type="caution">
    <text evidence="1">The sequence shown here is derived from an EMBL/GenBank/DDBJ whole genome shotgun (WGS) entry which is preliminary data.</text>
</comment>
<protein>
    <recommendedName>
        <fullName evidence="3">Sulfotransferase family protein</fullName>
    </recommendedName>
</protein>
<gene>
    <name evidence="1" type="ORF">WNY58_00875</name>
</gene>
<evidence type="ECO:0008006" key="3">
    <source>
        <dbReference type="Google" id="ProtNLM"/>
    </source>
</evidence>
<proteinExistence type="predicted"/>
<evidence type="ECO:0000313" key="1">
    <source>
        <dbReference type="EMBL" id="MEM5534931.1"/>
    </source>
</evidence>
<organism evidence="1 2">
    <name type="scientific">Neptuniibacter pectenicola</name>
    <dbReference type="NCBI Taxonomy" id="1806669"/>
    <lineage>
        <taxon>Bacteria</taxon>
        <taxon>Pseudomonadati</taxon>
        <taxon>Pseudomonadota</taxon>
        <taxon>Gammaproteobacteria</taxon>
        <taxon>Oceanospirillales</taxon>
        <taxon>Oceanospirillaceae</taxon>
        <taxon>Neptuniibacter</taxon>
    </lineage>
</organism>
<dbReference type="Gene3D" id="3.40.50.300">
    <property type="entry name" value="P-loop containing nucleotide triphosphate hydrolases"/>
    <property type="match status" value="1"/>
</dbReference>
<reference evidence="1 2" key="1">
    <citation type="submission" date="2024-03" db="EMBL/GenBank/DDBJ databases">
        <title>Community enrichment and isolation of bacterial strains for fucoidan degradation.</title>
        <authorList>
            <person name="Sichert A."/>
        </authorList>
    </citation>
    <scope>NUCLEOTIDE SEQUENCE [LARGE SCALE GENOMIC DNA]</scope>
    <source>
        <strain evidence="1 2">AS76</strain>
    </source>
</reference>
<dbReference type="RefSeq" id="WP_342853413.1">
    <property type="nucleotide sequence ID" value="NZ_JBBMRA010000001.1"/>
</dbReference>